<comment type="similarity">
    <text evidence="1">Belongs to the RRP15 family.</text>
</comment>
<evidence type="ECO:0008006" key="5">
    <source>
        <dbReference type="Google" id="ProtNLM"/>
    </source>
</evidence>
<dbReference type="Proteomes" id="UP001214628">
    <property type="component" value="Chromosome 7"/>
</dbReference>
<feature type="compositionally biased region" description="Basic and acidic residues" evidence="2">
    <location>
        <begin position="1"/>
        <end position="22"/>
    </location>
</feature>
<feature type="compositionally biased region" description="Basic and acidic residues" evidence="2">
    <location>
        <begin position="147"/>
        <end position="162"/>
    </location>
</feature>
<reference evidence="3" key="1">
    <citation type="submission" date="2023-02" db="EMBL/GenBank/DDBJ databases">
        <title>Mating type loci evolution in Malassezia.</title>
        <authorList>
            <person name="Coelho M.A."/>
        </authorList>
    </citation>
    <scope>NUCLEOTIDE SEQUENCE</scope>
    <source>
        <strain evidence="3">CBS 14136</strain>
    </source>
</reference>
<protein>
    <recommendedName>
        <fullName evidence="5">Rrp15p-domain-containing protein</fullName>
    </recommendedName>
</protein>
<dbReference type="GO" id="GO:0030687">
    <property type="term" value="C:preribosome, large subunit precursor"/>
    <property type="evidence" value="ECO:0007669"/>
    <property type="project" value="TreeGrafter"/>
</dbReference>
<dbReference type="AlphaFoldDB" id="A0AAF0FD05"/>
<dbReference type="EMBL" id="CP118381">
    <property type="protein sequence ID" value="WFD45107.1"/>
    <property type="molecule type" value="Genomic_DNA"/>
</dbReference>
<feature type="compositionally biased region" description="Acidic residues" evidence="2">
    <location>
        <begin position="44"/>
        <end position="72"/>
    </location>
</feature>
<sequence length="269" mass="29534">MPKPVQDRSKLRWTLDAKEKKPSAIAKQKTAKNDTAASDRSDVDSDDQGEESVNEDQDSSADSMEDLSDTEGDLPKGSTSKKTSKRKRRAVSPTQFGELLQGLLGEEAESSSKAPKQATPILSLAPSIRRSANSKALRAKAARMALEKRHERQERAHVRDVIGDWTPPGILPGQQIDSSTASMQEYMDQGGGKGYERRLRKVAQRGVVKLFNAIRAAQETSVDDVDKARALKQKSHQTNPLGSSERAVNELSKTNFLDLLRKDPKATPS</sequence>
<dbReference type="GO" id="GO:0000470">
    <property type="term" value="P:maturation of LSU-rRNA"/>
    <property type="evidence" value="ECO:0007669"/>
    <property type="project" value="TreeGrafter"/>
</dbReference>
<evidence type="ECO:0000256" key="2">
    <source>
        <dbReference type="SAM" id="MobiDB-lite"/>
    </source>
</evidence>
<name>A0AAF0FD05_9BASI</name>
<dbReference type="GO" id="GO:0000460">
    <property type="term" value="P:maturation of 5.8S rRNA"/>
    <property type="evidence" value="ECO:0007669"/>
    <property type="project" value="TreeGrafter"/>
</dbReference>
<keyword evidence="4" id="KW-1185">Reference proteome</keyword>
<accession>A0AAF0FD05</accession>
<organism evidence="3 4">
    <name type="scientific">Malassezia psittaci</name>
    <dbReference type="NCBI Taxonomy" id="1821823"/>
    <lineage>
        <taxon>Eukaryota</taxon>
        <taxon>Fungi</taxon>
        <taxon>Dikarya</taxon>
        <taxon>Basidiomycota</taxon>
        <taxon>Ustilaginomycotina</taxon>
        <taxon>Malasseziomycetes</taxon>
        <taxon>Malasseziales</taxon>
        <taxon>Malasseziaceae</taxon>
        <taxon>Malassezia</taxon>
    </lineage>
</organism>
<evidence type="ECO:0000256" key="1">
    <source>
        <dbReference type="ARBA" id="ARBA00007462"/>
    </source>
</evidence>
<dbReference type="InterPro" id="IPR012459">
    <property type="entry name" value="Rrp15"/>
</dbReference>
<feature type="region of interest" description="Disordered" evidence="2">
    <location>
        <begin position="147"/>
        <end position="176"/>
    </location>
</feature>
<dbReference type="Pfam" id="PF07890">
    <property type="entry name" value="Rrp15p"/>
    <property type="match status" value="1"/>
</dbReference>
<dbReference type="PANTHER" id="PTHR13245">
    <property type="entry name" value="RRP15-LIKE PROTEIN"/>
    <property type="match status" value="1"/>
</dbReference>
<dbReference type="PANTHER" id="PTHR13245:SF14">
    <property type="entry name" value="RRP15-LIKE PROTEIN"/>
    <property type="match status" value="1"/>
</dbReference>
<gene>
    <name evidence="3" type="ORF">MPSI1_003784</name>
</gene>
<feature type="region of interest" description="Disordered" evidence="2">
    <location>
        <begin position="1"/>
        <end position="133"/>
    </location>
</feature>
<evidence type="ECO:0000313" key="4">
    <source>
        <dbReference type="Proteomes" id="UP001214628"/>
    </source>
</evidence>
<proteinExistence type="inferred from homology"/>
<evidence type="ECO:0000313" key="3">
    <source>
        <dbReference type="EMBL" id="WFD45107.1"/>
    </source>
</evidence>